<evidence type="ECO:0000313" key="2">
    <source>
        <dbReference type="EMBL" id="KAL3309105.1"/>
    </source>
</evidence>
<accession>A0ABD2PNR7</accession>
<dbReference type="AlphaFoldDB" id="A0ABD2PNR7"/>
<reference evidence="2 3" key="1">
    <citation type="submission" date="2024-11" db="EMBL/GenBank/DDBJ databases">
        <title>Adaptive evolution of stress response genes in parasites aligns with host niche diversity.</title>
        <authorList>
            <person name="Hahn C."/>
            <person name="Resl P."/>
        </authorList>
    </citation>
    <scope>NUCLEOTIDE SEQUENCE [LARGE SCALE GENOMIC DNA]</scope>
    <source>
        <strain evidence="2">EGGRZ-B1_66</strain>
        <tissue evidence="2">Body</tissue>
    </source>
</reference>
<gene>
    <name evidence="2" type="ORF">Ciccas_012348</name>
</gene>
<comment type="caution">
    <text evidence="2">The sequence shown here is derived from an EMBL/GenBank/DDBJ whole genome shotgun (WGS) entry which is preliminary data.</text>
</comment>
<feature type="compositionally biased region" description="Pro residues" evidence="1">
    <location>
        <begin position="63"/>
        <end position="82"/>
    </location>
</feature>
<evidence type="ECO:0000256" key="1">
    <source>
        <dbReference type="SAM" id="MobiDB-lite"/>
    </source>
</evidence>
<feature type="compositionally biased region" description="Basic and acidic residues" evidence="1">
    <location>
        <begin position="28"/>
        <end position="62"/>
    </location>
</feature>
<organism evidence="2 3">
    <name type="scientific">Cichlidogyrus casuarinus</name>
    <dbReference type="NCBI Taxonomy" id="1844966"/>
    <lineage>
        <taxon>Eukaryota</taxon>
        <taxon>Metazoa</taxon>
        <taxon>Spiralia</taxon>
        <taxon>Lophotrochozoa</taxon>
        <taxon>Platyhelminthes</taxon>
        <taxon>Monogenea</taxon>
        <taxon>Monopisthocotylea</taxon>
        <taxon>Dactylogyridea</taxon>
        <taxon>Ancyrocephalidae</taxon>
        <taxon>Cichlidogyrus</taxon>
    </lineage>
</organism>
<evidence type="ECO:0000313" key="3">
    <source>
        <dbReference type="Proteomes" id="UP001626550"/>
    </source>
</evidence>
<protein>
    <submittedName>
        <fullName evidence="2">Uncharacterized protein</fullName>
    </submittedName>
</protein>
<name>A0ABD2PNR7_9PLAT</name>
<dbReference type="Proteomes" id="UP001626550">
    <property type="component" value="Unassembled WGS sequence"/>
</dbReference>
<feature type="compositionally biased region" description="Basic and acidic residues" evidence="1">
    <location>
        <begin position="84"/>
        <end position="101"/>
    </location>
</feature>
<dbReference type="EMBL" id="JBJKFK010004281">
    <property type="protein sequence ID" value="KAL3309105.1"/>
    <property type="molecule type" value="Genomic_DNA"/>
</dbReference>
<feature type="region of interest" description="Disordered" evidence="1">
    <location>
        <begin position="14"/>
        <end position="115"/>
    </location>
</feature>
<sequence length="190" mass="21652">MDDYLEDMQAKVSYSLYDSPVLPSASDGKSEPEPPEKQVIEKPEPKAPESEPEKPEPAKEPLPKPVPKPIPEPVSNPIPTPITKPEKKKKEVKKSKQETDAGTHSGSQPYSKKKKKLELTKNEFVIIQYGIPYKVLKPPEFVYYSLDSELKQTLPTRLEIMARKYRRLAVGRLAKRNKSRFFSSHHPYLG</sequence>
<keyword evidence="3" id="KW-1185">Reference proteome</keyword>
<proteinExistence type="predicted"/>